<reference evidence="1 2" key="1">
    <citation type="submission" date="2023-08" db="EMBL/GenBank/DDBJ databases">
        <title>Rhodoferax potami sp. nov. and Rhodoferax mekongensis sp. nov., isolated from the Mekong River in Thailand.</title>
        <authorList>
            <person name="Kitikhun S."/>
            <person name="Charoenyingcharoen P."/>
            <person name="Siriarchawattana P."/>
            <person name="Likhitrattanapisal S."/>
            <person name="Nilsakha T."/>
            <person name="Chanpet A."/>
            <person name="Rattanawaree P."/>
            <person name="Ingsriswang S."/>
        </authorList>
    </citation>
    <scope>NUCLEOTIDE SEQUENCE [LARGE SCALE GENOMIC DNA]</scope>
    <source>
        <strain evidence="1 2">TBRC 17307</strain>
    </source>
</reference>
<sequence length="137" mass="15369">MEISLFAAYSAAGYDTKAVDKLKSQFREEFSITARQFNSCWTLFKGTIASRIEVDKLAISDITKALKGTRASVTKLLKQKKAHTPLQCRALDVERRRMAVLEAKFNRLSDGKVHTCFGSKMLFRAQAEQAAKTICIC</sequence>
<protein>
    <recommendedName>
        <fullName evidence="3">Mos1 transposase HTH domain-containing protein</fullName>
    </recommendedName>
</protein>
<evidence type="ECO:0008006" key="3">
    <source>
        <dbReference type="Google" id="ProtNLM"/>
    </source>
</evidence>
<organism evidence="1 2">
    <name type="scientific">Rhodoferax mekongensis</name>
    <dbReference type="NCBI Taxonomy" id="3068341"/>
    <lineage>
        <taxon>Bacteria</taxon>
        <taxon>Pseudomonadati</taxon>
        <taxon>Pseudomonadota</taxon>
        <taxon>Betaproteobacteria</taxon>
        <taxon>Burkholderiales</taxon>
        <taxon>Comamonadaceae</taxon>
        <taxon>Rhodoferax</taxon>
    </lineage>
</organism>
<gene>
    <name evidence="1" type="ORF">RAN89_13835</name>
</gene>
<name>A0ABZ0AWJ2_9BURK</name>
<evidence type="ECO:0000313" key="1">
    <source>
        <dbReference type="EMBL" id="WNO03983.1"/>
    </source>
</evidence>
<proteinExistence type="predicted"/>
<dbReference type="Proteomes" id="UP001302257">
    <property type="component" value="Chromosome"/>
</dbReference>
<dbReference type="RefSeq" id="WP_313866854.1">
    <property type="nucleotide sequence ID" value="NZ_CP132507.1"/>
</dbReference>
<dbReference type="EMBL" id="CP132507">
    <property type="protein sequence ID" value="WNO03983.1"/>
    <property type="molecule type" value="Genomic_DNA"/>
</dbReference>
<accession>A0ABZ0AWJ2</accession>
<evidence type="ECO:0000313" key="2">
    <source>
        <dbReference type="Proteomes" id="UP001302257"/>
    </source>
</evidence>
<keyword evidence="2" id="KW-1185">Reference proteome</keyword>